<feature type="domain" description="Bacteriophage tail tape measure N-terminal" evidence="1">
    <location>
        <begin position="193"/>
        <end position="303"/>
    </location>
</feature>
<dbReference type="EMBL" id="BMJJ01000007">
    <property type="protein sequence ID" value="GGD24392.1"/>
    <property type="molecule type" value="Genomic_DNA"/>
</dbReference>
<comment type="caution">
    <text evidence="2">The sequence shown here is derived from an EMBL/GenBank/DDBJ whole genome shotgun (WGS) entry which is preliminary data.</text>
</comment>
<reference evidence="2" key="1">
    <citation type="journal article" date="2014" name="Int. J. Syst. Evol. Microbiol.">
        <title>Complete genome sequence of Corynebacterium casei LMG S-19264T (=DSM 44701T), isolated from a smear-ripened cheese.</title>
        <authorList>
            <consortium name="US DOE Joint Genome Institute (JGI-PGF)"/>
            <person name="Walter F."/>
            <person name="Albersmeier A."/>
            <person name="Kalinowski J."/>
            <person name="Ruckert C."/>
        </authorList>
    </citation>
    <scope>NUCLEOTIDE SEQUENCE</scope>
    <source>
        <strain evidence="2">CGMCC 1.15493</strain>
    </source>
</reference>
<dbReference type="RefSeq" id="WP_188851915.1">
    <property type="nucleotide sequence ID" value="NZ_BMJJ01000007.1"/>
</dbReference>
<protein>
    <recommendedName>
        <fullName evidence="1">Bacteriophage tail tape measure N-terminal domain-containing protein</fullName>
    </recommendedName>
</protein>
<evidence type="ECO:0000313" key="3">
    <source>
        <dbReference type="Proteomes" id="UP000613160"/>
    </source>
</evidence>
<proteinExistence type="predicted"/>
<keyword evidence="3" id="KW-1185">Reference proteome</keyword>
<evidence type="ECO:0000259" key="1">
    <source>
        <dbReference type="Pfam" id="PF06791"/>
    </source>
</evidence>
<dbReference type="AlphaFoldDB" id="A0A917DC84"/>
<dbReference type="Proteomes" id="UP000613160">
    <property type="component" value="Unassembled WGS sequence"/>
</dbReference>
<reference evidence="2" key="2">
    <citation type="submission" date="2020-09" db="EMBL/GenBank/DDBJ databases">
        <authorList>
            <person name="Sun Q."/>
            <person name="Zhou Y."/>
        </authorList>
    </citation>
    <scope>NUCLEOTIDE SEQUENCE</scope>
    <source>
        <strain evidence="2">CGMCC 1.15493</strain>
    </source>
</reference>
<name>A0A917DC84_9HYPH</name>
<dbReference type="Pfam" id="PF06791">
    <property type="entry name" value="TMP_2"/>
    <property type="match status" value="1"/>
</dbReference>
<accession>A0A917DC84</accession>
<gene>
    <name evidence="2" type="ORF">GCM10011335_29110</name>
</gene>
<organism evidence="2 3">
    <name type="scientific">Aureimonas glaciei</name>
    <dbReference type="NCBI Taxonomy" id="1776957"/>
    <lineage>
        <taxon>Bacteria</taxon>
        <taxon>Pseudomonadati</taxon>
        <taxon>Pseudomonadota</taxon>
        <taxon>Alphaproteobacteria</taxon>
        <taxon>Hyphomicrobiales</taxon>
        <taxon>Aurantimonadaceae</taxon>
        <taxon>Aureimonas</taxon>
    </lineage>
</organism>
<dbReference type="InterPro" id="IPR009628">
    <property type="entry name" value="Phage_tape_measure_N"/>
</dbReference>
<sequence length="1196" mass="123213">MADIASLGLSITSAPAKVAAADRNVLTTAAVATEAAVEKLGTTSSKAARASKEISAAAREAGQGAKTAAAGVTALAQANDNATRSIDKTRAALAALTAAEAGNNSSSRSMRADDVAAYGNALDDLRAKYSPLFAVQRTYLASLDDIRQARKVGALSMAEEAAAVQRLDRAYLAQTAALTGTRAQTQGVATGVAAVGSAAKLTSNQLLNLSRQGNDTITMLAMGAPVSQVFASQIGQIYGALEEGPGGLRGSLKAAGDGIMGFARGAASALGPGGMVIAGVSAATAAAIYFTDKTESNLLKIDKAAKSYAETLKVIERSQRGLGAGISSVVDEAQRRNPAEIAVTNAREIQAQREALRAARQNALNIDPVDVDMLPNVITDFRNLFREIGGAVAASDLDMLGRDFYEASRPIADIRTDIEQILASEGLPGYLRDAAENMLSLVNSGDAALAKIRGLEEGAARLRRMTALSDIEAGGVDFQRFVPGVRTERDEINRAYQARIAPISRLGGADRGMAESLLKAADNDRLKALDEIGRKEGVIRQKRELDLRAVGARTVAEQALVAEQQKRLELSGSLLTDAEKELAVAHERAMLIAQTNKAAEDTLRSSRQQNASAGLQGYQAAAQAIIDRYALEIDKAKGAESAVRDLTAARNLDLQTLQLQTRRSLFQPQQDQLASLAAEAAAIGASDDVRRRLIDGLKVENDIRQAGVSSTGAQADAYRANAAALSEYEDRVRKSAGAWDDVKQAGESAIDGLVGSITSGDLSGALKSIADDVAKTALQLAVANPLKNALLGTSYGTMGDLLNGPGAAPTLGVPGVQSTAAMNVTAAVVNIGGVGMGGAGGAIERLLNPANGNAPGGVASATLGKNGLVPVSEVAAYIQQAAAARGIDPNIALRVAKSEGLGEGIWQSNYEKNGYREPSYGPFQLLKGGAGTGFGQGMGNDFMRQTGLDPADPRNTFQGIDFALDGAAKNGWGAWYGAGKAGIGNREGLAGAQPIGVNLEAAVAKLDAAAPKLAASAETFATDFSQSASTVTSGLGQIAETVVPGLGGVLQTLISTISNASGGGGGIGSLIGGLGSILGFASGTDSAPGGLAMVGERGPELMNVPKGAQIIPNHVLSSMAQARGQQQQQASQHKEVTLGVRIDEETGTIMPYVKKIADDAVESKRGSFVGQSTAAATRTVRNNFGGMLNEYQTRRA</sequence>
<evidence type="ECO:0000313" key="2">
    <source>
        <dbReference type="EMBL" id="GGD24392.1"/>
    </source>
</evidence>